<keyword evidence="1" id="KW-1133">Transmembrane helix</keyword>
<accession>A0A1F6EI16</accession>
<feature type="transmembrane region" description="Helical" evidence="1">
    <location>
        <begin position="16"/>
        <end position="35"/>
    </location>
</feature>
<comment type="caution">
    <text evidence="2">The sequence shown here is derived from an EMBL/GenBank/DDBJ whole genome shotgun (WGS) entry which is preliminary data.</text>
</comment>
<evidence type="ECO:0000313" key="2">
    <source>
        <dbReference type="EMBL" id="OGG72962.1"/>
    </source>
</evidence>
<protein>
    <recommendedName>
        <fullName evidence="4">Cell division protein FtsL</fullName>
    </recommendedName>
</protein>
<dbReference type="EMBL" id="MFLY01000020">
    <property type="protein sequence ID" value="OGG72962.1"/>
    <property type="molecule type" value="Genomic_DNA"/>
</dbReference>
<dbReference type="Proteomes" id="UP000177306">
    <property type="component" value="Unassembled WGS sequence"/>
</dbReference>
<reference evidence="2 3" key="1">
    <citation type="journal article" date="2016" name="Nat. Commun.">
        <title>Thousands of microbial genomes shed light on interconnected biogeochemical processes in an aquifer system.</title>
        <authorList>
            <person name="Anantharaman K."/>
            <person name="Brown C.T."/>
            <person name="Hug L.A."/>
            <person name="Sharon I."/>
            <person name="Castelle C.J."/>
            <person name="Probst A.J."/>
            <person name="Thomas B.C."/>
            <person name="Singh A."/>
            <person name="Wilkins M.J."/>
            <person name="Karaoz U."/>
            <person name="Brodie E.L."/>
            <person name="Williams K.H."/>
            <person name="Hubbard S.S."/>
            <person name="Banfield J.F."/>
        </authorList>
    </citation>
    <scope>NUCLEOTIDE SEQUENCE [LARGE SCALE GENOMIC DNA]</scope>
</reference>
<keyword evidence="1" id="KW-0812">Transmembrane</keyword>
<organism evidence="2 3">
    <name type="scientific">Candidatus Kaiserbacteria bacterium RIFCSPLOWO2_01_FULL_53_17</name>
    <dbReference type="NCBI Taxonomy" id="1798511"/>
    <lineage>
        <taxon>Bacteria</taxon>
        <taxon>Candidatus Kaiseribacteriota</taxon>
    </lineage>
</organism>
<proteinExistence type="predicted"/>
<sequence length="105" mass="12038">MSPYFTRQINAPEKQAFWTLSALLLCAVFLYVYFVQSAIHTIVRRTDIIEQTKNSGVTLAELEAEHNKLRTLLTYDYARARGFDEATEQAFAKRARLAQNSTDAF</sequence>
<keyword evidence="1" id="KW-0472">Membrane</keyword>
<evidence type="ECO:0000256" key="1">
    <source>
        <dbReference type="SAM" id="Phobius"/>
    </source>
</evidence>
<dbReference type="AlphaFoldDB" id="A0A1F6EI16"/>
<gene>
    <name evidence="2" type="ORF">A3A38_01700</name>
</gene>
<evidence type="ECO:0000313" key="3">
    <source>
        <dbReference type="Proteomes" id="UP000177306"/>
    </source>
</evidence>
<evidence type="ECO:0008006" key="4">
    <source>
        <dbReference type="Google" id="ProtNLM"/>
    </source>
</evidence>
<name>A0A1F6EI16_9BACT</name>